<dbReference type="eggNOG" id="COG2834">
    <property type="taxonomic scope" value="Bacteria"/>
</dbReference>
<proteinExistence type="predicted"/>
<sequence>MPMNSLLLVSKSVCFFSKALCLWLVLAAVHGRAAEPTQERIDQVVQRLGEIVFIRGDFVQEKTLKGLPYALRAQGTFIFWQNQGLYQATEKPFFNAFTITRDALINWQADGTGSLSREQPAIMQREVNKTLLAFFSADIALIQQRFNTEWQFTDNQWHLTLTPRLELIAKNMRSVELAGDHLLQSIRVLAANGDETRIQFSNQQPATEPTAGDCRWFFLPPDTRCTELANQP</sequence>
<dbReference type="InterPro" id="IPR004564">
    <property type="entry name" value="OM_lipoprot_carrier_LolA-like"/>
</dbReference>
<evidence type="ECO:0000256" key="4">
    <source>
        <dbReference type="ARBA" id="ARBA00022927"/>
    </source>
</evidence>
<keyword evidence="3 5" id="KW-0732">Signal</keyword>
<accession>B3PFJ6</accession>
<evidence type="ECO:0000313" key="7">
    <source>
        <dbReference type="Proteomes" id="UP000001036"/>
    </source>
</evidence>
<dbReference type="Proteomes" id="UP000001036">
    <property type="component" value="Chromosome"/>
</dbReference>
<feature type="signal peptide" evidence="5">
    <location>
        <begin position="1"/>
        <end position="33"/>
    </location>
</feature>
<keyword evidence="4" id="KW-0653">Protein transport</keyword>
<keyword evidence="2" id="KW-0813">Transport</keyword>
<dbReference type="InterPro" id="IPR029046">
    <property type="entry name" value="LolA/LolB/LppX"/>
</dbReference>
<keyword evidence="7" id="KW-1185">Reference proteome</keyword>
<feature type="chain" id="PRO_5002796510" description="Outer membrane lipoprotein carrier protein LolA" evidence="5">
    <location>
        <begin position="34"/>
        <end position="232"/>
    </location>
</feature>
<evidence type="ECO:0000256" key="5">
    <source>
        <dbReference type="SAM" id="SignalP"/>
    </source>
</evidence>
<dbReference type="CDD" id="cd16325">
    <property type="entry name" value="LolA"/>
    <property type="match status" value="1"/>
</dbReference>
<gene>
    <name evidence="6" type="ordered locus">CJA_0112</name>
</gene>
<evidence type="ECO:0000256" key="1">
    <source>
        <dbReference type="ARBA" id="ARBA00011245"/>
    </source>
</evidence>
<dbReference type="KEGG" id="cja:CJA_0112"/>
<evidence type="ECO:0000256" key="3">
    <source>
        <dbReference type="ARBA" id="ARBA00022729"/>
    </source>
</evidence>
<dbReference type="Pfam" id="PF19574">
    <property type="entry name" value="LolA_3"/>
    <property type="match status" value="1"/>
</dbReference>
<protein>
    <recommendedName>
        <fullName evidence="8">Outer membrane lipoprotein carrier protein LolA</fullName>
    </recommendedName>
</protein>
<name>B3PFJ6_CELJU</name>
<dbReference type="HOGENOM" id="CLU_091014_3_2_6"/>
<dbReference type="Gene3D" id="2.50.20.10">
    <property type="entry name" value="Lipoprotein localisation LolA/LolB/LppX"/>
    <property type="match status" value="1"/>
</dbReference>
<evidence type="ECO:0008006" key="8">
    <source>
        <dbReference type="Google" id="ProtNLM"/>
    </source>
</evidence>
<dbReference type="AlphaFoldDB" id="B3PFJ6"/>
<reference evidence="6 7" key="1">
    <citation type="journal article" date="2008" name="J. Bacteriol.">
        <title>Insights into plant cell wall degradation from the genome sequence of the soil bacterium Cellvibrio japonicus.</title>
        <authorList>
            <person name="Deboy R.T."/>
            <person name="Mongodin E.F."/>
            <person name="Fouts D.E."/>
            <person name="Tailford L.E."/>
            <person name="Khouri H."/>
            <person name="Emerson J.B."/>
            <person name="Mohamoud Y."/>
            <person name="Watkins K."/>
            <person name="Henrissat B."/>
            <person name="Gilbert H.J."/>
            <person name="Nelson K.E."/>
        </authorList>
    </citation>
    <scope>NUCLEOTIDE SEQUENCE [LARGE SCALE GENOMIC DNA]</scope>
    <source>
        <strain evidence="6 7">Ueda107</strain>
    </source>
</reference>
<comment type="subunit">
    <text evidence="1">Monomer.</text>
</comment>
<dbReference type="GO" id="GO:0015031">
    <property type="term" value="P:protein transport"/>
    <property type="evidence" value="ECO:0007669"/>
    <property type="project" value="UniProtKB-KW"/>
</dbReference>
<evidence type="ECO:0000256" key="2">
    <source>
        <dbReference type="ARBA" id="ARBA00022448"/>
    </source>
</evidence>
<evidence type="ECO:0000313" key="6">
    <source>
        <dbReference type="EMBL" id="ACE83222.1"/>
    </source>
</evidence>
<dbReference type="SUPFAM" id="SSF89392">
    <property type="entry name" value="Prokaryotic lipoproteins and lipoprotein localization factors"/>
    <property type="match status" value="1"/>
</dbReference>
<organism evidence="6 7">
    <name type="scientific">Cellvibrio japonicus (strain Ueda107)</name>
    <name type="common">Pseudomonas fluorescens subsp. cellulosa</name>
    <dbReference type="NCBI Taxonomy" id="498211"/>
    <lineage>
        <taxon>Bacteria</taxon>
        <taxon>Pseudomonadati</taxon>
        <taxon>Pseudomonadota</taxon>
        <taxon>Gammaproteobacteria</taxon>
        <taxon>Cellvibrionales</taxon>
        <taxon>Cellvibrionaceae</taxon>
        <taxon>Cellvibrio</taxon>
    </lineage>
</organism>
<dbReference type="EMBL" id="CP000934">
    <property type="protein sequence ID" value="ACE83222.1"/>
    <property type="molecule type" value="Genomic_DNA"/>
</dbReference>
<dbReference type="STRING" id="498211.CJA_0112"/>